<protein>
    <submittedName>
        <fullName evidence="1">Uncharacterized protein</fullName>
    </submittedName>
</protein>
<dbReference type="EMBL" id="BMAV01023458">
    <property type="protein sequence ID" value="GFY79215.1"/>
    <property type="molecule type" value="Genomic_DNA"/>
</dbReference>
<comment type="caution">
    <text evidence="1">The sequence shown here is derived from an EMBL/GenBank/DDBJ whole genome shotgun (WGS) entry which is preliminary data.</text>
</comment>
<reference evidence="1" key="1">
    <citation type="submission" date="2020-08" db="EMBL/GenBank/DDBJ databases">
        <title>Multicomponent nature underlies the extraordinary mechanical properties of spider dragline silk.</title>
        <authorList>
            <person name="Kono N."/>
            <person name="Nakamura H."/>
            <person name="Mori M."/>
            <person name="Yoshida Y."/>
            <person name="Ohtoshi R."/>
            <person name="Malay A.D."/>
            <person name="Moran D.A.P."/>
            <person name="Tomita M."/>
            <person name="Numata K."/>
            <person name="Arakawa K."/>
        </authorList>
    </citation>
    <scope>NUCLEOTIDE SEQUENCE</scope>
</reference>
<evidence type="ECO:0000313" key="1">
    <source>
        <dbReference type="EMBL" id="GFY79215.1"/>
    </source>
</evidence>
<sequence>MSGEISIPPQLLDFYFTLLSGWNKKRKKSMKCASQVRSYSQDVIFAVHNGHVKTPKHIMLDINRFEKAIKKISIDNFSKDYEKKRKVKVGGTIQEIKIQRDLFGRMLGISMDYNSSSDEDENIDDNDV</sequence>
<organism evidence="1 2">
    <name type="scientific">Trichonephila inaurata madagascariensis</name>
    <dbReference type="NCBI Taxonomy" id="2747483"/>
    <lineage>
        <taxon>Eukaryota</taxon>
        <taxon>Metazoa</taxon>
        <taxon>Ecdysozoa</taxon>
        <taxon>Arthropoda</taxon>
        <taxon>Chelicerata</taxon>
        <taxon>Arachnida</taxon>
        <taxon>Araneae</taxon>
        <taxon>Araneomorphae</taxon>
        <taxon>Entelegynae</taxon>
        <taxon>Araneoidea</taxon>
        <taxon>Nephilidae</taxon>
        <taxon>Trichonephila</taxon>
        <taxon>Trichonephila inaurata</taxon>
    </lineage>
</organism>
<dbReference type="AlphaFoldDB" id="A0A8X6YXJ9"/>
<gene>
    <name evidence="1" type="ORF">TNIN_422051</name>
</gene>
<name>A0A8X6YXJ9_9ARAC</name>
<dbReference type="OrthoDB" id="10469495at2759"/>
<proteinExistence type="predicted"/>
<evidence type="ECO:0000313" key="2">
    <source>
        <dbReference type="Proteomes" id="UP000886998"/>
    </source>
</evidence>
<keyword evidence="2" id="KW-1185">Reference proteome</keyword>
<accession>A0A8X6YXJ9</accession>
<dbReference type="Proteomes" id="UP000886998">
    <property type="component" value="Unassembled WGS sequence"/>
</dbReference>